<dbReference type="GO" id="GO:0005829">
    <property type="term" value="C:cytosol"/>
    <property type="evidence" value="ECO:0007669"/>
    <property type="project" value="TreeGrafter"/>
</dbReference>
<proteinExistence type="predicted"/>
<reference evidence="2 5" key="3">
    <citation type="submission" date="2016-08" db="EMBL/GenBank/DDBJ databases">
        <authorList>
            <person name="Seilhamer J.J."/>
        </authorList>
    </citation>
    <scope>NUCLEOTIDE SEQUENCE [LARGE SCALE GENOMIC DNA]</scope>
    <source>
        <strain evidence="2 5">NML150140-1</strain>
    </source>
</reference>
<organism evidence="2 5">
    <name type="scientific">Eisenbergiella tayi</name>
    <dbReference type="NCBI Taxonomy" id="1432052"/>
    <lineage>
        <taxon>Bacteria</taxon>
        <taxon>Bacillati</taxon>
        <taxon>Bacillota</taxon>
        <taxon>Clostridia</taxon>
        <taxon>Lachnospirales</taxon>
        <taxon>Lachnospiraceae</taxon>
        <taxon>Eisenbergiella</taxon>
    </lineage>
</organism>
<dbReference type="Gene3D" id="3.50.50.60">
    <property type="entry name" value="FAD/NAD(P)-binding domain"/>
    <property type="match status" value="1"/>
</dbReference>
<reference evidence="3 6" key="2">
    <citation type="submission" date="2016-08" db="EMBL/GenBank/DDBJ databases">
        <title>Characterization of Isolates of Eisenbergiella tayi Derived from Blood Cultures, Using Whole Genome Sequencing.</title>
        <authorList>
            <person name="Bernier A.-M."/>
            <person name="Burdz T."/>
            <person name="Wiebe D."/>
            <person name="Bernard K."/>
        </authorList>
    </citation>
    <scope>NUCLEOTIDE SEQUENCE [LARGE SCALE GENOMIC DNA]</scope>
    <source>
        <strain evidence="3 6">NML120146</strain>
    </source>
</reference>
<dbReference type="EMBL" id="MCGH01000002">
    <property type="protein sequence ID" value="ODM05822.1"/>
    <property type="molecule type" value="Genomic_DNA"/>
</dbReference>
<keyword evidence="6" id="KW-1185">Reference proteome</keyword>
<accession>A0A1E3UEZ9</accession>
<dbReference type="RefSeq" id="WP_069151971.1">
    <property type="nucleotide sequence ID" value="NZ_JAQCZP010000013.1"/>
</dbReference>
<evidence type="ECO:0000313" key="5">
    <source>
        <dbReference type="Proteomes" id="UP000094271"/>
    </source>
</evidence>
<gene>
    <name evidence="2" type="ORF">BEI59_18750</name>
    <name evidence="1" type="ORF">BEI61_01711</name>
    <name evidence="3" type="ORF">BEI63_11510</name>
</gene>
<dbReference type="PATRIC" id="fig|1432052.4.peg.1909"/>
<dbReference type="GO" id="GO:0008767">
    <property type="term" value="F:UDP-galactopyranose mutase activity"/>
    <property type="evidence" value="ECO:0007669"/>
    <property type="project" value="TreeGrafter"/>
</dbReference>
<dbReference type="GO" id="GO:0050660">
    <property type="term" value="F:flavin adenine dinucleotide binding"/>
    <property type="evidence" value="ECO:0007669"/>
    <property type="project" value="TreeGrafter"/>
</dbReference>
<evidence type="ECO:0000313" key="1">
    <source>
        <dbReference type="EMBL" id="ODM05822.1"/>
    </source>
</evidence>
<dbReference type="SUPFAM" id="SSF51971">
    <property type="entry name" value="Nucleotide-binding domain"/>
    <property type="match status" value="1"/>
</dbReference>
<reference evidence="1 4" key="1">
    <citation type="submission" date="2016-07" db="EMBL/GenBank/DDBJ databases">
        <title>Characterization of isolates of Eisenbergiella tayi derived from blood cultures, using whole genome sequencing.</title>
        <authorList>
            <person name="Burdz T."/>
            <person name="Wiebe D."/>
            <person name="Huynh C."/>
            <person name="Bernard K."/>
        </authorList>
    </citation>
    <scope>NUCLEOTIDE SEQUENCE [LARGE SCALE GENOMIC DNA]</scope>
    <source>
        <strain evidence="1 4">NML 110608</strain>
    </source>
</reference>
<evidence type="ECO:0000313" key="4">
    <source>
        <dbReference type="Proteomes" id="UP000094067"/>
    </source>
</evidence>
<dbReference type="Pfam" id="PF13450">
    <property type="entry name" value="NAD_binding_8"/>
    <property type="match status" value="1"/>
</dbReference>
<dbReference type="InterPro" id="IPR036188">
    <property type="entry name" value="FAD/NAD-bd_sf"/>
</dbReference>
<dbReference type="Proteomes" id="UP000094869">
    <property type="component" value="Unassembled WGS sequence"/>
</dbReference>
<name>A0A1E3UEZ9_9FIRM</name>
<evidence type="ECO:0000313" key="3">
    <source>
        <dbReference type="EMBL" id="ODR57719.1"/>
    </source>
</evidence>
<evidence type="ECO:0000313" key="2">
    <source>
        <dbReference type="EMBL" id="ODR49153.1"/>
    </source>
</evidence>
<protein>
    <submittedName>
        <fullName evidence="2">Amine oxidoreductase</fullName>
    </submittedName>
</protein>
<dbReference type="EMBL" id="MEHA01000014">
    <property type="protein sequence ID" value="ODR49153.1"/>
    <property type="molecule type" value="Genomic_DNA"/>
</dbReference>
<comment type="caution">
    <text evidence="2">The sequence shown here is derived from an EMBL/GenBank/DDBJ whole genome shotgun (WGS) entry which is preliminary data.</text>
</comment>
<dbReference type="OrthoDB" id="9769600at2"/>
<sequence>MKYLILGAGPAGLSFAAKLRQLGEDSFLIIEKEKEPGGLCRSVTVDGAPFDLGGGHFLDSCRPDINQFLFQFMPAEEWDTFDRISMISLNNKLIDHPIEANIWQMEIEEQVKYLKSAALAGCNLGVEMPEQFIDWIYWKLGKEIADNYMIPYNRKMFADELNELGTYWLNKLPAVNFEEILLSCLKKKAFGKQPGHAKFYYPKHYGYGELWLRMGKELENHIEYNKCAKEINFNQRNITTEDGSRYKADNIITTIPWKEWKEISGMPEHIFNNIRQLKHSSIETRYFPDRLSTDAHWIYYPEQELPYHRILVRHNFCRNSKGYWTETRVERTGMFEESHEGSPRFINTYAYPLNTINKNRIMDELLNWTIERRVYGLGRWGEHQHYNSDKVVELAVKLAEQLEERN</sequence>
<dbReference type="EMBL" id="MEHD01000021">
    <property type="protein sequence ID" value="ODR57719.1"/>
    <property type="molecule type" value="Genomic_DNA"/>
</dbReference>
<evidence type="ECO:0000313" key="6">
    <source>
        <dbReference type="Proteomes" id="UP000094869"/>
    </source>
</evidence>
<dbReference type="PANTHER" id="PTHR21197:SF0">
    <property type="entry name" value="UDP-GALACTOPYRANOSE MUTASE"/>
    <property type="match status" value="1"/>
</dbReference>
<dbReference type="AlphaFoldDB" id="A0A1E3UEZ9"/>
<dbReference type="Proteomes" id="UP000094067">
    <property type="component" value="Unassembled WGS sequence"/>
</dbReference>
<dbReference type="Proteomes" id="UP000094271">
    <property type="component" value="Unassembled WGS sequence"/>
</dbReference>
<dbReference type="PANTHER" id="PTHR21197">
    <property type="entry name" value="UDP-GALACTOPYRANOSE MUTASE"/>
    <property type="match status" value="1"/>
</dbReference>